<evidence type="ECO:0000259" key="5">
    <source>
        <dbReference type="Pfam" id="PF02662"/>
    </source>
</evidence>
<evidence type="ECO:0000256" key="2">
    <source>
        <dbReference type="ARBA" id="ARBA00023002"/>
    </source>
</evidence>
<accession>X0W9L2</accession>
<reference evidence="6" key="1">
    <citation type="journal article" date="2014" name="Front. Microbiol.">
        <title>High frequency of phylogenetically diverse reductive dehalogenase-homologous genes in deep subseafloor sedimentary metagenomes.</title>
        <authorList>
            <person name="Kawai M."/>
            <person name="Futagami T."/>
            <person name="Toyoda A."/>
            <person name="Takaki Y."/>
            <person name="Nishi S."/>
            <person name="Hori S."/>
            <person name="Arai W."/>
            <person name="Tsubouchi T."/>
            <person name="Morono Y."/>
            <person name="Uchiyama I."/>
            <person name="Ito T."/>
            <person name="Fujiyama A."/>
            <person name="Inagaki F."/>
            <person name="Takami H."/>
        </authorList>
    </citation>
    <scope>NUCLEOTIDE SEQUENCE</scope>
    <source>
        <strain evidence="6">Expedition CK06-06</strain>
    </source>
</reference>
<keyword evidence="2" id="KW-0560">Oxidoreductase</keyword>
<keyword evidence="4" id="KW-0411">Iron-sulfur</keyword>
<dbReference type="GO" id="GO:0051536">
    <property type="term" value="F:iron-sulfur cluster binding"/>
    <property type="evidence" value="ECO:0007669"/>
    <property type="project" value="UniProtKB-KW"/>
</dbReference>
<dbReference type="EMBL" id="BARS01032317">
    <property type="protein sequence ID" value="GAG27325.1"/>
    <property type="molecule type" value="Genomic_DNA"/>
</dbReference>
<protein>
    <recommendedName>
        <fullName evidence="5">F420-non-reducing hydrogenase iron-sulfur subunit D domain-containing protein</fullName>
    </recommendedName>
</protein>
<dbReference type="Pfam" id="PF02662">
    <property type="entry name" value="FlpD"/>
    <property type="match status" value="1"/>
</dbReference>
<gene>
    <name evidence="6" type="ORF">S01H1_50173</name>
</gene>
<evidence type="ECO:0000256" key="1">
    <source>
        <dbReference type="ARBA" id="ARBA00022723"/>
    </source>
</evidence>
<keyword evidence="3" id="KW-0408">Iron</keyword>
<evidence type="ECO:0000256" key="3">
    <source>
        <dbReference type="ARBA" id="ARBA00023004"/>
    </source>
</evidence>
<dbReference type="InterPro" id="IPR003813">
    <property type="entry name" value="MvhD/FlpD"/>
</dbReference>
<feature type="domain" description="F420-non-reducing hydrogenase iron-sulfur subunit D" evidence="5">
    <location>
        <begin position="2"/>
        <end position="80"/>
    </location>
</feature>
<dbReference type="GO" id="GO:0046872">
    <property type="term" value="F:metal ion binding"/>
    <property type="evidence" value="ECO:0007669"/>
    <property type="project" value="UniProtKB-KW"/>
</dbReference>
<evidence type="ECO:0000313" key="6">
    <source>
        <dbReference type="EMBL" id="GAG27325.1"/>
    </source>
</evidence>
<name>X0W9L2_9ZZZZ</name>
<dbReference type="GO" id="GO:0016491">
    <property type="term" value="F:oxidoreductase activity"/>
    <property type="evidence" value="ECO:0007669"/>
    <property type="project" value="UniProtKB-KW"/>
</dbReference>
<organism evidence="6">
    <name type="scientific">marine sediment metagenome</name>
    <dbReference type="NCBI Taxonomy" id="412755"/>
    <lineage>
        <taxon>unclassified sequences</taxon>
        <taxon>metagenomes</taxon>
        <taxon>ecological metagenomes</taxon>
    </lineage>
</organism>
<dbReference type="AlphaFoldDB" id="X0W9L2"/>
<proteinExistence type="predicted"/>
<sequence>MMVAFQKGADGVYVVGCLEGECHFLTGNLRAKKKVEYAKKLLDEIGVGGERLEMYNIAASDGPRFAEVAREMHEKIKALGPNPIKGATLNKKAA</sequence>
<comment type="caution">
    <text evidence="6">The sequence shown here is derived from an EMBL/GenBank/DDBJ whole genome shotgun (WGS) entry which is preliminary data.</text>
</comment>
<keyword evidence="1" id="KW-0479">Metal-binding</keyword>
<evidence type="ECO:0000256" key="4">
    <source>
        <dbReference type="ARBA" id="ARBA00023014"/>
    </source>
</evidence>